<dbReference type="EMBL" id="CDQK01000005">
    <property type="protein sequence ID" value="CEP23717.1"/>
    <property type="molecule type" value="Genomic_DNA"/>
</dbReference>
<sequence length="63" mass="7493">MLWTQASGIARAIHSIQWSDVQNQEKYDRVKWEIEGMECDWVNATSLVPGRIYQRASTWYLYI</sequence>
<evidence type="ECO:0000313" key="2">
    <source>
        <dbReference type="Proteomes" id="UP000038830"/>
    </source>
</evidence>
<evidence type="ECO:0000313" key="1">
    <source>
        <dbReference type="EMBL" id="CEP23717.1"/>
    </source>
</evidence>
<gene>
    <name evidence="1" type="ORF">BN1211_4363</name>
</gene>
<dbReference type="AlphaFoldDB" id="A0A0H5C742"/>
<protein>
    <submittedName>
        <fullName evidence="1">Uncharacterized protein</fullName>
    </submittedName>
</protein>
<accession>A0A0H5C742</accession>
<proteinExistence type="predicted"/>
<organism evidence="1 2">
    <name type="scientific">Cyberlindnera jadinii (strain ATCC 18201 / CBS 1600 / BCRC 20928 / JCM 3617 / NBRC 0987 / NRRL Y-1542)</name>
    <name type="common">Torula yeast</name>
    <name type="synonym">Candida utilis</name>
    <dbReference type="NCBI Taxonomy" id="983966"/>
    <lineage>
        <taxon>Eukaryota</taxon>
        <taxon>Fungi</taxon>
        <taxon>Dikarya</taxon>
        <taxon>Ascomycota</taxon>
        <taxon>Saccharomycotina</taxon>
        <taxon>Saccharomycetes</taxon>
        <taxon>Phaffomycetales</taxon>
        <taxon>Phaffomycetaceae</taxon>
        <taxon>Cyberlindnera</taxon>
    </lineage>
</organism>
<name>A0A0H5C742_CYBJN</name>
<dbReference type="Proteomes" id="UP000038830">
    <property type="component" value="Unassembled WGS sequence"/>
</dbReference>
<reference evidence="2" key="1">
    <citation type="journal article" date="2015" name="J. Biotechnol.">
        <title>The structure of the Cyberlindnera jadinii genome and its relation to Candida utilis analyzed by the occurrence of single nucleotide polymorphisms.</title>
        <authorList>
            <person name="Rupp O."/>
            <person name="Brinkrolf K."/>
            <person name="Buerth C."/>
            <person name="Kunigo M."/>
            <person name="Schneider J."/>
            <person name="Jaenicke S."/>
            <person name="Goesmann A."/>
            <person name="Puehler A."/>
            <person name="Jaeger K.-E."/>
            <person name="Ernst J.F."/>
        </authorList>
    </citation>
    <scope>NUCLEOTIDE SEQUENCE [LARGE SCALE GENOMIC DNA]</scope>
    <source>
        <strain evidence="2">ATCC 18201 / CBS 1600 / BCRC 20928 / JCM 3617 / NBRC 0987 / NRRL Y-1542</strain>
    </source>
</reference>